<gene>
    <name evidence="8" type="primary">LOC108824362</name>
</gene>
<dbReference type="OrthoDB" id="1578197at2759"/>
<evidence type="ECO:0000313" key="8">
    <source>
        <dbReference type="RefSeq" id="XP_018453313.1"/>
    </source>
</evidence>
<dbReference type="GO" id="GO:0033612">
    <property type="term" value="F:receptor serine/threonine kinase binding"/>
    <property type="evidence" value="ECO:0007669"/>
    <property type="project" value="TreeGrafter"/>
</dbReference>
<evidence type="ECO:0000256" key="3">
    <source>
        <dbReference type="ARBA" id="ARBA00022525"/>
    </source>
</evidence>
<dbReference type="RefSeq" id="XP_018453313.1">
    <property type="nucleotide sequence ID" value="XM_018597811.2"/>
</dbReference>
<keyword evidence="6" id="KW-0379">Hydroxylation</keyword>
<sequence length="116" mass="13287">MLSSIIQRSINCTITLQRLYIYLSFIKRESSYTMASFKIWVCLVLLLLLELTPVHQCRSLVTEERLSGSSRLMKIRRELSEMLKELNARLEGEGVVLGNTLDSKRLSPGGPDPRHH</sequence>
<accession>A0A6J0L0G5</accession>
<evidence type="ECO:0000256" key="1">
    <source>
        <dbReference type="ARBA" id="ARBA00004239"/>
    </source>
</evidence>
<comment type="subcellular location">
    <subcellularLocation>
        <location evidence="1">Secreted</location>
        <location evidence="1">Extracellular space</location>
    </subcellularLocation>
</comment>
<evidence type="ECO:0000313" key="7">
    <source>
        <dbReference type="Proteomes" id="UP000504610"/>
    </source>
</evidence>
<dbReference type="PANTHER" id="PTHR33869">
    <property type="entry name" value="CLAVATA3/ESR (CLE)-RELATED PROTEIN 3"/>
    <property type="match status" value="1"/>
</dbReference>
<keyword evidence="3" id="KW-0964">Secreted</keyword>
<keyword evidence="4" id="KW-0732">Signal</keyword>
<keyword evidence="5" id="KW-0325">Glycoprotein</keyword>
<dbReference type="Proteomes" id="UP000504610">
    <property type="component" value="Chromosome 1"/>
</dbReference>
<dbReference type="KEGG" id="rsz:108824362"/>
<evidence type="ECO:0000256" key="2">
    <source>
        <dbReference type="ARBA" id="ARBA00005416"/>
    </source>
</evidence>
<dbReference type="AlphaFoldDB" id="A0A6J0L0G5"/>
<dbReference type="InterPro" id="IPR039616">
    <property type="entry name" value="CLE1-4"/>
</dbReference>
<evidence type="ECO:0000256" key="6">
    <source>
        <dbReference type="ARBA" id="ARBA00023278"/>
    </source>
</evidence>
<comment type="similarity">
    <text evidence="2">Belongs to the CLV3/ESR signal peptide family.</text>
</comment>
<keyword evidence="7" id="KW-1185">Reference proteome</keyword>
<reference evidence="8" key="2">
    <citation type="submission" date="2025-08" db="UniProtKB">
        <authorList>
            <consortium name="RefSeq"/>
        </authorList>
    </citation>
    <scope>IDENTIFICATION</scope>
    <source>
        <tissue evidence="8">Leaf</tissue>
    </source>
</reference>
<reference evidence="7" key="1">
    <citation type="journal article" date="2019" name="Database">
        <title>The radish genome database (RadishGD): an integrated information resource for radish genomics.</title>
        <authorList>
            <person name="Yu H.J."/>
            <person name="Baek S."/>
            <person name="Lee Y.J."/>
            <person name="Cho A."/>
            <person name="Mun J.H."/>
        </authorList>
    </citation>
    <scope>NUCLEOTIDE SEQUENCE [LARGE SCALE GENOMIC DNA]</scope>
    <source>
        <strain evidence="7">cv. WK10039</strain>
    </source>
</reference>
<name>A0A6J0L0G5_RAPSA</name>
<dbReference type="GO" id="GO:0005576">
    <property type="term" value="C:extracellular region"/>
    <property type="evidence" value="ECO:0007669"/>
    <property type="project" value="UniProtKB-SubCell"/>
</dbReference>
<proteinExistence type="inferred from homology"/>
<dbReference type="PANTHER" id="PTHR33869:SF26">
    <property type="entry name" value="CLAVATA3_ESR (CLE)-RELATED PROTEIN 3"/>
    <property type="match status" value="1"/>
</dbReference>
<dbReference type="GeneID" id="108824362"/>
<evidence type="ECO:0000256" key="4">
    <source>
        <dbReference type="ARBA" id="ARBA00022729"/>
    </source>
</evidence>
<organism evidence="7 8">
    <name type="scientific">Raphanus sativus</name>
    <name type="common">Radish</name>
    <name type="synonym">Raphanus raphanistrum var. sativus</name>
    <dbReference type="NCBI Taxonomy" id="3726"/>
    <lineage>
        <taxon>Eukaryota</taxon>
        <taxon>Viridiplantae</taxon>
        <taxon>Streptophyta</taxon>
        <taxon>Embryophyta</taxon>
        <taxon>Tracheophyta</taxon>
        <taxon>Spermatophyta</taxon>
        <taxon>Magnoliopsida</taxon>
        <taxon>eudicotyledons</taxon>
        <taxon>Gunneridae</taxon>
        <taxon>Pentapetalae</taxon>
        <taxon>rosids</taxon>
        <taxon>malvids</taxon>
        <taxon>Brassicales</taxon>
        <taxon>Brassicaceae</taxon>
        <taxon>Brassiceae</taxon>
        <taxon>Raphanus</taxon>
    </lineage>
</organism>
<evidence type="ECO:0000256" key="5">
    <source>
        <dbReference type="ARBA" id="ARBA00023180"/>
    </source>
</evidence>
<protein>
    <submittedName>
        <fullName evidence="8">CLAVATA3/ESR (CLE)-related protein 3-like</fullName>
    </submittedName>
</protein>